<dbReference type="AlphaFoldDB" id="A0A4P9WMJ6"/>
<dbReference type="EMBL" id="KZ994829">
    <property type="protein sequence ID" value="RKO91956.1"/>
    <property type="molecule type" value="Genomic_DNA"/>
</dbReference>
<dbReference type="Proteomes" id="UP000269721">
    <property type="component" value="Unassembled WGS sequence"/>
</dbReference>
<keyword evidence="2" id="KW-1185">Reference proteome</keyword>
<accession>A0A4P9WMJ6</accession>
<gene>
    <name evidence="1" type="ORF">BDK51DRAFT_43887</name>
</gene>
<sequence length="297" mass="31609">MLRRLSAWSPAAVVMRAILNSWCMSSREVAARITGNPIKLIRTTNNHLEGFNSFFKRHALGAIQLRKKANSTSLLVRDSNGSSISHLSTGRTARDGTAQACQGAGRAMLLGPDMGTRIQVTTMWGGGREVTDGPNSLLLELVAALAPVHRELLSLPPVQVPTSAAIDPSLDLTSPAFNQTPNSETANSAMQERPMGFSRAALDEHLRQAVAQDARRLVEISTGILKTCREPGGVNTGGGKGGLRSLARVAKGTGEWDGRALGGGACEAEDGWREEVVKVPVEHRKGKHQDSHTGNVG</sequence>
<evidence type="ECO:0000313" key="1">
    <source>
        <dbReference type="EMBL" id="RKO91956.1"/>
    </source>
</evidence>
<evidence type="ECO:0000313" key="2">
    <source>
        <dbReference type="Proteomes" id="UP000269721"/>
    </source>
</evidence>
<name>A0A4P9WMJ6_9FUNG</name>
<reference evidence="2" key="1">
    <citation type="journal article" date="2018" name="Nat. Microbiol.">
        <title>Leveraging single-cell genomics to expand the fungal tree of life.</title>
        <authorList>
            <person name="Ahrendt S.R."/>
            <person name="Quandt C.A."/>
            <person name="Ciobanu D."/>
            <person name="Clum A."/>
            <person name="Salamov A."/>
            <person name="Andreopoulos B."/>
            <person name="Cheng J.F."/>
            <person name="Woyke T."/>
            <person name="Pelin A."/>
            <person name="Henrissat B."/>
            <person name="Reynolds N.K."/>
            <person name="Benny G.L."/>
            <person name="Smith M.E."/>
            <person name="James T.Y."/>
            <person name="Grigoriev I.V."/>
        </authorList>
    </citation>
    <scope>NUCLEOTIDE SEQUENCE [LARGE SCALE GENOMIC DNA]</scope>
</reference>
<protein>
    <submittedName>
        <fullName evidence="1">Uncharacterized protein</fullName>
    </submittedName>
</protein>
<proteinExistence type="predicted"/>
<organism evidence="1 2">
    <name type="scientific">Blyttiomyces helicus</name>
    <dbReference type="NCBI Taxonomy" id="388810"/>
    <lineage>
        <taxon>Eukaryota</taxon>
        <taxon>Fungi</taxon>
        <taxon>Fungi incertae sedis</taxon>
        <taxon>Chytridiomycota</taxon>
        <taxon>Chytridiomycota incertae sedis</taxon>
        <taxon>Chytridiomycetes</taxon>
        <taxon>Chytridiomycetes incertae sedis</taxon>
        <taxon>Blyttiomyces</taxon>
    </lineage>
</organism>